<feature type="compositionally biased region" description="Polar residues" evidence="1">
    <location>
        <begin position="1"/>
        <end position="10"/>
    </location>
</feature>
<evidence type="ECO:0000313" key="3">
    <source>
        <dbReference type="Proteomes" id="UP000094385"/>
    </source>
</evidence>
<sequence length="157" mass="17644">MQAASLNQCHQQQRQRRKTKTKTRSISQLQRSLGSSTFVSIDPGLTDLAVGVRAELTWPRLRDGRVDMEARESMPHFGDDHHDDFSIASASWHDAAYHNSDRQVSLLLTREALDVESTATPTSKTARVALYLDHALLSLAAFPVLFEHYKAERTLQG</sequence>
<feature type="compositionally biased region" description="Basic residues" evidence="1">
    <location>
        <begin position="13"/>
        <end position="23"/>
    </location>
</feature>
<dbReference type="OrthoDB" id="10455245at2759"/>
<organism evidence="2 3">
    <name type="scientific">Lipomyces starkeyi NRRL Y-11557</name>
    <dbReference type="NCBI Taxonomy" id="675824"/>
    <lineage>
        <taxon>Eukaryota</taxon>
        <taxon>Fungi</taxon>
        <taxon>Dikarya</taxon>
        <taxon>Ascomycota</taxon>
        <taxon>Saccharomycotina</taxon>
        <taxon>Lipomycetes</taxon>
        <taxon>Lipomycetales</taxon>
        <taxon>Lipomycetaceae</taxon>
        <taxon>Lipomyces</taxon>
    </lineage>
</organism>
<dbReference type="Proteomes" id="UP000094385">
    <property type="component" value="Unassembled WGS sequence"/>
</dbReference>
<dbReference type="EMBL" id="KV454307">
    <property type="protein sequence ID" value="ODQ68940.1"/>
    <property type="molecule type" value="Genomic_DNA"/>
</dbReference>
<proteinExistence type="predicted"/>
<feature type="region of interest" description="Disordered" evidence="1">
    <location>
        <begin position="1"/>
        <end position="27"/>
    </location>
</feature>
<accession>A0A1E3PUE6</accession>
<dbReference type="AlphaFoldDB" id="A0A1E3PUE6"/>
<keyword evidence="3" id="KW-1185">Reference proteome</keyword>
<gene>
    <name evidence="2" type="ORF">LIPSTDRAFT_7308</name>
</gene>
<protein>
    <submittedName>
        <fullName evidence="2">Uncharacterized protein</fullName>
    </submittedName>
</protein>
<evidence type="ECO:0000313" key="2">
    <source>
        <dbReference type="EMBL" id="ODQ68940.1"/>
    </source>
</evidence>
<reference evidence="2 3" key="1">
    <citation type="journal article" date="2016" name="Proc. Natl. Acad. Sci. U.S.A.">
        <title>Comparative genomics of biotechnologically important yeasts.</title>
        <authorList>
            <person name="Riley R."/>
            <person name="Haridas S."/>
            <person name="Wolfe K.H."/>
            <person name="Lopes M.R."/>
            <person name="Hittinger C.T."/>
            <person name="Goeker M."/>
            <person name="Salamov A.A."/>
            <person name="Wisecaver J.H."/>
            <person name="Long T.M."/>
            <person name="Calvey C.H."/>
            <person name="Aerts A.L."/>
            <person name="Barry K.W."/>
            <person name="Choi C."/>
            <person name="Clum A."/>
            <person name="Coughlan A.Y."/>
            <person name="Deshpande S."/>
            <person name="Douglass A.P."/>
            <person name="Hanson S.J."/>
            <person name="Klenk H.-P."/>
            <person name="LaButti K.M."/>
            <person name="Lapidus A."/>
            <person name="Lindquist E.A."/>
            <person name="Lipzen A.M."/>
            <person name="Meier-Kolthoff J.P."/>
            <person name="Ohm R.A."/>
            <person name="Otillar R.P."/>
            <person name="Pangilinan J.L."/>
            <person name="Peng Y."/>
            <person name="Rokas A."/>
            <person name="Rosa C.A."/>
            <person name="Scheuner C."/>
            <person name="Sibirny A.A."/>
            <person name="Slot J.C."/>
            <person name="Stielow J.B."/>
            <person name="Sun H."/>
            <person name="Kurtzman C.P."/>
            <person name="Blackwell M."/>
            <person name="Grigoriev I.V."/>
            <person name="Jeffries T.W."/>
        </authorList>
    </citation>
    <scope>NUCLEOTIDE SEQUENCE [LARGE SCALE GENOMIC DNA]</scope>
    <source>
        <strain evidence="2 3">NRRL Y-11557</strain>
    </source>
</reference>
<name>A0A1E3PUE6_LIPST</name>
<evidence type="ECO:0000256" key="1">
    <source>
        <dbReference type="SAM" id="MobiDB-lite"/>
    </source>
</evidence>